<dbReference type="PANTHER" id="PTHR47237">
    <property type="entry name" value="SLL0310 PROTEIN"/>
    <property type="match status" value="1"/>
</dbReference>
<dbReference type="Proteomes" id="UP000298180">
    <property type="component" value="Unassembled WGS sequence"/>
</dbReference>
<protein>
    <submittedName>
        <fullName evidence="2">N-acetyltransferase</fullName>
    </submittedName>
</protein>
<accession>A0A4Z0C345</accession>
<dbReference type="Gene3D" id="3.40.630.30">
    <property type="match status" value="1"/>
</dbReference>
<name>A0A4Z0C345_9BURK</name>
<evidence type="ECO:0000259" key="1">
    <source>
        <dbReference type="PROSITE" id="PS51186"/>
    </source>
</evidence>
<dbReference type="InterPro" id="IPR052729">
    <property type="entry name" value="Acyl/Acetyltrans_Enzymes"/>
</dbReference>
<comment type="caution">
    <text evidence="2">The sequence shown here is derived from an EMBL/GenBank/DDBJ whole genome shotgun (WGS) entry which is preliminary data.</text>
</comment>
<dbReference type="SUPFAM" id="SSF55729">
    <property type="entry name" value="Acyl-CoA N-acyltransferases (Nat)"/>
    <property type="match status" value="1"/>
</dbReference>
<dbReference type="PANTHER" id="PTHR47237:SF2">
    <property type="entry name" value="BLL4206 PROTEIN"/>
    <property type="match status" value="1"/>
</dbReference>
<sequence>MTDPVLVPPAASAAVGRALPDGVTLRRLTADDIEGAQALSHGFQWPFRVEDWRFAFALGEGVAAIRDGELVGTALRWLWGPDHATVGHVMVAPRMQGRRLGQHLMHALMAGLQDRTVLLHATAEGRGVYERMGFAITGEIRQHQGQAPPAQVVALPEGERLRPLNRNDADFLISLDTRSAGMPREPMLRQLLADGETVVLARDSEAVGFATVRRFGRGHAIGPVVAPDLLGARALIAHWCSRHAGKFLRIDVDAASGLPEWLEEQGLPRVGSATTMVRGGPLERGPAHGGWALVTQALG</sequence>
<keyword evidence="3" id="KW-1185">Reference proteome</keyword>
<dbReference type="RefSeq" id="WP_135261713.1">
    <property type="nucleotide sequence ID" value="NZ_SMLM01000001.1"/>
</dbReference>
<keyword evidence="2" id="KW-0808">Transferase</keyword>
<dbReference type="CDD" id="cd04301">
    <property type="entry name" value="NAT_SF"/>
    <property type="match status" value="1"/>
</dbReference>
<dbReference type="AlphaFoldDB" id="A0A4Z0C345"/>
<dbReference type="InterPro" id="IPR041496">
    <property type="entry name" value="YitH/HolE_GNAT"/>
</dbReference>
<dbReference type="OrthoDB" id="510731at2"/>
<dbReference type="GO" id="GO:0016747">
    <property type="term" value="F:acyltransferase activity, transferring groups other than amino-acyl groups"/>
    <property type="evidence" value="ECO:0007669"/>
    <property type="project" value="InterPro"/>
</dbReference>
<dbReference type="Pfam" id="PF18014">
    <property type="entry name" value="Acetyltransf_18"/>
    <property type="match status" value="1"/>
</dbReference>
<reference evidence="2 3" key="1">
    <citation type="submission" date="2019-03" db="EMBL/GenBank/DDBJ databases">
        <title>Ramlibacter henchirensis DSM 14656, whole genome shotgun sequence.</title>
        <authorList>
            <person name="Zhang X."/>
            <person name="Feng G."/>
            <person name="Zhu H."/>
        </authorList>
    </citation>
    <scope>NUCLEOTIDE SEQUENCE [LARGE SCALE GENOMIC DNA]</scope>
    <source>
        <strain evidence="2 3">DSM 14656</strain>
    </source>
</reference>
<evidence type="ECO:0000313" key="3">
    <source>
        <dbReference type="Proteomes" id="UP000298180"/>
    </source>
</evidence>
<dbReference type="InterPro" id="IPR000182">
    <property type="entry name" value="GNAT_dom"/>
</dbReference>
<gene>
    <name evidence="2" type="ORF">EZ313_02920</name>
</gene>
<dbReference type="Pfam" id="PF00583">
    <property type="entry name" value="Acetyltransf_1"/>
    <property type="match status" value="1"/>
</dbReference>
<evidence type="ECO:0000313" key="2">
    <source>
        <dbReference type="EMBL" id="TFZ05631.1"/>
    </source>
</evidence>
<dbReference type="EMBL" id="SMLM01000001">
    <property type="protein sequence ID" value="TFZ05631.1"/>
    <property type="molecule type" value="Genomic_DNA"/>
</dbReference>
<organism evidence="2 3">
    <name type="scientific">Ramlibacter henchirensis</name>
    <dbReference type="NCBI Taxonomy" id="204072"/>
    <lineage>
        <taxon>Bacteria</taxon>
        <taxon>Pseudomonadati</taxon>
        <taxon>Pseudomonadota</taxon>
        <taxon>Betaproteobacteria</taxon>
        <taxon>Burkholderiales</taxon>
        <taxon>Comamonadaceae</taxon>
        <taxon>Ramlibacter</taxon>
    </lineage>
</organism>
<feature type="domain" description="N-acetyltransferase" evidence="1">
    <location>
        <begin position="23"/>
        <end position="162"/>
    </location>
</feature>
<dbReference type="Gene3D" id="3.40.630.90">
    <property type="match status" value="1"/>
</dbReference>
<proteinExistence type="predicted"/>
<dbReference type="PROSITE" id="PS51186">
    <property type="entry name" value="GNAT"/>
    <property type="match status" value="1"/>
</dbReference>
<dbReference type="InterPro" id="IPR016181">
    <property type="entry name" value="Acyl_CoA_acyltransferase"/>
</dbReference>